<organism evidence="1 2">
    <name type="scientific">Haematococcus lacustris</name>
    <name type="common">Green alga</name>
    <name type="synonym">Haematococcus pluvialis</name>
    <dbReference type="NCBI Taxonomy" id="44745"/>
    <lineage>
        <taxon>Eukaryota</taxon>
        <taxon>Viridiplantae</taxon>
        <taxon>Chlorophyta</taxon>
        <taxon>core chlorophytes</taxon>
        <taxon>Chlorophyceae</taxon>
        <taxon>CS clade</taxon>
        <taxon>Chlamydomonadales</taxon>
        <taxon>Haematococcaceae</taxon>
        <taxon>Haematococcus</taxon>
    </lineage>
</organism>
<sequence length="40" mass="4245">ERKEKLATAKKVANAVCKSNMSIEARQRGKAVPVAGEMGS</sequence>
<feature type="non-terminal residue" evidence="1">
    <location>
        <position position="1"/>
    </location>
</feature>
<reference evidence="1 2" key="1">
    <citation type="submission" date="2020-02" db="EMBL/GenBank/DDBJ databases">
        <title>Draft genome sequence of Haematococcus lacustris strain NIES-144.</title>
        <authorList>
            <person name="Morimoto D."/>
            <person name="Nakagawa S."/>
            <person name="Yoshida T."/>
            <person name="Sawayama S."/>
        </authorList>
    </citation>
    <scope>NUCLEOTIDE SEQUENCE [LARGE SCALE GENOMIC DNA]</scope>
    <source>
        <strain evidence="1 2">NIES-144</strain>
    </source>
</reference>
<comment type="caution">
    <text evidence="1">The sequence shown here is derived from an EMBL/GenBank/DDBJ whole genome shotgun (WGS) entry which is preliminary data.</text>
</comment>
<dbReference type="EMBL" id="BLLF01000715">
    <property type="protein sequence ID" value="GFH14351.1"/>
    <property type="molecule type" value="Genomic_DNA"/>
</dbReference>
<gene>
    <name evidence="1" type="ORF">HaLaN_10388</name>
</gene>
<proteinExistence type="predicted"/>
<accession>A0A699YXM5</accession>
<name>A0A699YXM5_HAELA</name>
<keyword evidence="2" id="KW-1185">Reference proteome</keyword>
<evidence type="ECO:0000313" key="2">
    <source>
        <dbReference type="Proteomes" id="UP000485058"/>
    </source>
</evidence>
<protein>
    <submittedName>
        <fullName evidence="1">Uncharacterized protein</fullName>
    </submittedName>
</protein>
<dbReference type="Proteomes" id="UP000485058">
    <property type="component" value="Unassembled WGS sequence"/>
</dbReference>
<dbReference type="AlphaFoldDB" id="A0A699YXM5"/>
<evidence type="ECO:0000313" key="1">
    <source>
        <dbReference type="EMBL" id="GFH14351.1"/>
    </source>
</evidence>